<organism evidence="3 4">
    <name type="scientific">Saitozyma podzolica</name>
    <dbReference type="NCBI Taxonomy" id="1890683"/>
    <lineage>
        <taxon>Eukaryota</taxon>
        <taxon>Fungi</taxon>
        <taxon>Dikarya</taxon>
        <taxon>Basidiomycota</taxon>
        <taxon>Agaricomycotina</taxon>
        <taxon>Tremellomycetes</taxon>
        <taxon>Tremellales</taxon>
        <taxon>Trimorphomycetaceae</taxon>
        <taxon>Saitozyma</taxon>
    </lineage>
</organism>
<keyword evidence="4" id="KW-1185">Reference proteome</keyword>
<keyword evidence="1" id="KW-0862">Zinc</keyword>
<dbReference type="EMBL" id="RSCD01000004">
    <property type="protein sequence ID" value="RSH93443.1"/>
    <property type="molecule type" value="Genomic_DNA"/>
</dbReference>
<dbReference type="AlphaFoldDB" id="A0A427YQR7"/>
<dbReference type="STRING" id="1890683.A0A427YQR7"/>
<feature type="domain" description="C2H2-type" evidence="2">
    <location>
        <begin position="30"/>
        <end position="60"/>
    </location>
</feature>
<dbReference type="Gene3D" id="3.30.160.60">
    <property type="entry name" value="Classic Zinc Finger"/>
    <property type="match status" value="1"/>
</dbReference>
<dbReference type="InterPro" id="IPR036236">
    <property type="entry name" value="Znf_C2H2_sf"/>
</dbReference>
<keyword evidence="1" id="KW-0479">Metal-binding</keyword>
<dbReference type="PROSITE" id="PS00028">
    <property type="entry name" value="ZINC_FINGER_C2H2_1"/>
    <property type="match status" value="1"/>
</dbReference>
<evidence type="ECO:0000313" key="3">
    <source>
        <dbReference type="EMBL" id="RSH93443.1"/>
    </source>
</evidence>
<evidence type="ECO:0000313" key="4">
    <source>
        <dbReference type="Proteomes" id="UP000279259"/>
    </source>
</evidence>
<dbReference type="PROSITE" id="PS50157">
    <property type="entry name" value="ZINC_FINGER_C2H2_2"/>
    <property type="match status" value="1"/>
</dbReference>
<dbReference type="InterPro" id="IPR013087">
    <property type="entry name" value="Znf_C2H2_type"/>
</dbReference>
<protein>
    <recommendedName>
        <fullName evidence="2">C2H2-type domain-containing protein</fullName>
    </recommendedName>
</protein>
<evidence type="ECO:0000259" key="2">
    <source>
        <dbReference type="PROSITE" id="PS50157"/>
    </source>
</evidence>
<dbReference type="Proteomes" id="UP000279259">
    <property type="component" value="Unassembled WGS sequence"/>
</dbReference>
<dbReference type="GO" id="GO:0008270">
    <property type="term" value="F:zinc ion binding"/>
    <property type="evidence" value="ECO:0007669"/>
    <property type="project" value="UniProtKB-KW"/>
</dbReference>
<dbReference type="OrthoDB" id="2580327at2759"/>
<accession>A0A427YQR7</accession>
<comment type="caution">
    <text evidence="3">The sequence shown here is derived from an EMBL/GenBank/DDBJ whole genome shotgun (WGS) entry which is preliminary data.</text>
</comment>
<dbReference type="SMART" id="SM00355">
    <property type="entry name" value="ZnF_C2H2"/>
    <property type="match status" value="4"/>
</dbReference>
<evidence type="ECO:0000256" key="1">
    <source>
        <dbReference type="PROSITE-ProRule" id="PRU00042"/>
    </source>
</evidence>
<sequence>MEDEHLQCHQCFTWCEDYAAYQSHAENHHYYCKPCDRFFSSVLGVASHLDFSALHNPKKFKCPFCPRKGVSVSSIVAHLESGCHPKITRAVIDDFIARHDRKNVVANPSRLITSASGESRPAPMAHYEATDATYSHVAGAYVCYFCPCQFRELQKLNQHLASPKHTKRDQKLYRCPGITCHVETETLSGVVQHIETAGCGVRESKVGRGAMDQLEAGLQRMSILSS</sequence>
<name>A0A427YQR7_9TREE</name>
<proteinExistence type="predicted"/>
<reference evidence="3 4" key="1">
    <citation type="submission" date="2018-11" db="EMBL/GenBank/DDBJ databases">
        <title>Genome sequence of Saitozyma podzolica DSM 27192.</title>
        <authorList>
            <person name="Aliyu H."/>
            <person name="Gorte O."/>
            <person name="Ochsenreither K."/>
        </authorList>
    </citation>
    <scope>NUCLEOTIDE SEQUENCE [LARGE SCALE GENOMIC DNA]</scope>
    <source>
        <strain evidence="3 4">DSM 27192</strain>
    </source>
</reference>
<keyword evidence="1" id="KW-0863">Zinc-finger</keyword>
<gene>
    <name evidence="3" type="ORF">EHS25_007799</name>
</gene>
<dbReference type="SUPFAM" id="SSF57667">
    <property type="entry name" value="beta-beta-alpha zinc fingers"/>
    <property type="match status" value="1"/>
</dbReference>